<accession>A0A1E8PW91</accession>
<name>A0A1E8PW91_9MYCO</name>
<protein>
    <submittedName>
        <fullName evidence="1">Uncharacterized protein</fullName>
    </submittedName>
</protein>
<gene>
    <name evidence="1" type="ORF">BEL07_27330</name>
</gene>
<evidence type="ECO:0000313" key="2">
    <source>
        <dbReference type="Proteomes" id="UP000178953"/>
    </source>
</evidence>
<reference evidence="1 2" key="1">
    <citation type="submission" date="2016-09" db="EMBL/GenBank/DDBJ databases">
        <title>genome sequence of Mycobacterium sp. 739 SCH.</title>
        <authorList>
            <person name="Greninger A.L."/>
            <person name="Qin X."/>
            <person name="Jerome K."/>
            <person name="Vora S."/>
            <person name="Quinn K."/>
        </authorList>
    </citation>
    <scope>NUCLEOTIDE SEQUENCE [LARGE SCALE GENOMIC DNA]</scope>
    <source>
        <strain evidence="1 2">SCH</strain>
    </source>
</reference>
<sequence>MNLINDTATDGDRMVSESLVVASEQCDVDRCGNTMAPLRCQHHLKQVGAHIVERVILLP</sequence>
<dbReference type="AlphaFoldDB" id="A0A1E8PW91"/>
<comment type="caution">
    <text evidence="1">The sequence shown here is derived from an EMBL/GenBank/DDBJ whole genome shotgun (WGS) entry which is preliminary data.</text>
</comment>
<evidence type="ECO:0000313" key="1">
    <source>
        <dbReference type="EMBL" id="OFJ50602.1"/>
    </source>
</evidence>
<keyword evidence="2" id="KW-1185">Reference proteome</keyword>
<dbReference type="Proteomes" id="UP000178953">
    <property type="component" value="Unassembled WGS sequence"/>
</dbReference>
<proteinExistence type="predicted"/>
<organism evidence="1 2">
    <name type="scientific">Mycolicibacterium grossiae</name>
    <dbReference type="NCBI Taxonomy" id="1552759"/>
    <lineage>
        <taxon>Bacteria</taxon>
        <taxon>Bacillati</taxon>
        <taxon>Actinomycetota</taxon>
        <taxon>Actinomycetes</taxon>
        <taxon>Mycobacteriales</taxon>
        <taxon>Mycobacteriaceae</taxon>
        <taxon>Mycolicibacterium</taxon>
    </lineage>
</organism>
<dbReference type="EMBL" id="MCHX01000108">
    <property type="protein sequence ID" value="OFJ50602.1"/>
    <property type="molecule type" value="Genomic_DNA"/>
</dbReference>